<evidence type="ECO:0000313" key="4">
    <source>
        <dbReference type="EMBL" id="KAF2889066.1"/>
    </source>
</evidence>
<comment type="caution">
    <text evidence="4">The sequence shown here is derived from an EMBL/GenBank/DDBJ whole genome shotgun (WGS) entry which is preliminary data.</text>
</comment>
<comment type="cofactor">
    <cofactor evidence="1">
        <name>a divalent metal cation</name>
        <dbReference type="ChEBI" id="CHEBI:60240"/>
    </cofactor>
</comment>
<keyword evidence="2" id="KW-0479">Metal-binding</keyword>
<organism evidence="4 5">
    <name type="scientific">Ignelater luminosus</name>
    <name type="common">Cucubano</name>
    <name type="synonym">Pyrophorus luminosus</name>
    <dbReference type="NCBI Taxonomy" id="2038154"/>
    <lineage>
        <taxon>Eukaryota</taxon>
        <taxon>Metazoa</taxon>
        <taxon>Ecdysozoa</taxon>
        <taxon>Arthropoda</taxon>
        <taxon>Hexapoda</taxon>
        <taxon>Insecta</taxon>
        <taxon>Pterygota</taxon>
        <taxon>Neoptera</taxon>
        <taxon>Endopterygota</taxon>
        <taxon>Coleoptera</taxon>
        <taxon>Polyphaga</taxon>
        <taxon>Elateriformia</taxon>
        <taxon>Elateroidea</taxon>
        <taxon>Elateridae</taxon>
        <taxon>Agrypninae</taxon>
        <taxon>Pyrophorini</taxon>
        <taxon>Ignelater</taxon>
    </lineage>
</organism>
<evidence type="ECO:0000256" key="2">
    <source>
        <dbReference type="ARBA" id="ARBA00022723"/>
    </source>
</evidence>
<sequence length="166" mass="18726">YKLLEDNCLQIPFDKPLPGCRNPVPYLIVADAAFSLKRYMMKPYPFKGLTDSQAIFNYLLSRARRIVGNSFGILANKFRILLGKINLSADKTRGITLACCALHNFLLSESHLYQSDIAKLVDKEVPPSGLRQQGGNHPSATAMEIREKFQNYFNDVGAVEWQNNMV</sequence>
<evidence type="ECO:0000313" key="5">
    <source>
        <dbReference type="Proteomes" id="UP000801492"/>
    </source>
</evidence>
<protein>
    <recommendedName>
        <fullName evidence="3">DDE Tnp4 domain-containing protein</fullName>
    </recommendedName>
</protein>
<name>A0A8K0G7V7_IGNLU</name>
<gene>
    <name evidence="4" type="ORF">ILUMI_17107</name>
</gene>
<dbReference type="Proteomes" id="UP000801492">
    <property type="component" value="Unassembled WGS sequence"/>
</dbReference>
<feature type="domain" description="DDE Tnp4" evidence="3">
    <location>
        <begin position="26"/>
        <end position="104"/>
    </location>
</feature>
<dbReference type="GO" id="GO:0046872">
    <property type="term" value="F:metal ion binding"/>
    <property type="evidence" value="ECO:0007669"/>
    <property type="project" value="UniProtKB-KW"/>
</dbReference>
<keyword evidence="5" id="KW-1185">Reference proteome</keyword>
<evidence type="ECO:0000256" key="1">
    <source>
        <dbReference type="ARBA" id="ARBA00001968"/>
    </source>
</evidence>
<dbReference type="InterPro" id="IPR027806">
    <property type="entry name" value="HARBI1_dom"/>
</dbReference>
<dbReference type="OrthoDB" id="6627079at2759"/>
<dbReference type="AlphaFoldDB" id="A0A8K0G7V7"/>
<evidence type="ECO:0000259" key="3">
    <source>
        <dbReference type="Pfam" id="PF13359"/>
    </source>
</evidence>
<proteinExistence type="predicted"/>
<dbReference type="EMBL" id="VTPC01071153">
    <property type="protein sequence ID" value="KAF2889066.1"/>
    <property type="molecule type" value="Genomic_DNA"/>
</dbReference>
<accession>A0A8K0G7V7</accession>
<feature type="non-terminal residue" evidence="4">
    <location>
        <position position="1"/>
    </location>
</feature>
<dbReference type="Pfam" id="PF13359">
    <property type="entry name" value="DDE_Tnp_4"/>
    <property type="match status" value="1"/>
</dbReference>
<reference evidence="4" key="1">
    <citation type="submission" date="2019-08" db="EMBL/GenBank/DDBJ databases">
        <title>The genome of the North American firefly Photinus pyralis.</title>
        <authorList>
            <consortium name="Photinus pyralis genome working group"/>
            <person name="Fallon T.R."/>
            <person name="Sander Lower S.E."/>
            <person name="Weng J.-K."/>
        </authorList>
    </citation>
    <scope>NUCLEOTIDE SEQUENCE</scope>
    <source>
        <strain evidence="4">TRF0915ILg1</strain>
        <tissue evidence="4">Whole body</tissue>
    </source>
</reference>